<reference evidence="2 3" key="1">
    <citation type="submission" date="2016-05" db="EMBL/GenBank/DDBJ databases">
        <title>Nuclear genome of Blastocystis sp. subtype 1 NandII.</title>
        <authorList>
            <person name="Gentekaki E."/>
            <person name="Curtis B."/>
            <person name="Stairs C."/>
            <person name="Eme L."/>
            <person name="Herman E."/>
            <person name="Klimes V."/>
            <person name="Arias M.C."/>
            <person name="Elias M."/>
            <person name="Hilliou F."/>
            <person name="Klute M."/>
            <person name="Malik S.-B."/>
            <person name="Pightling A."/>
            <person name="Rachubinski R."/>
            <person name="Salas D."/>
            <person name="Schlacht A."/>
            <person name="Suga H."/>
            <person name="Archibald J."/>
            <person name="Ball S.G."/>
            <person name="Clark G."/>
            <person name="Dacks J."/>
            <person name="Van Der Giezen M."/>
            <person name="Tsaousis A."/>
            <person name="Roger A."/>
        </authorList>
    </citation>
    <scope>NUCLEOTIDE SEQUENCE [LARGE SCALE GENOMIC DNA]</scope>
    <source>
        <strain evidence="3">ATCC 50177 / NandII</strain>
    </source>
</reference>
<dbReference type="Proteomes" id="UP000078348">
    <property type="component" value="Unassembled WGS sequence"/>
</dbReference>
<dbReference type="EMBL" id="LXWW01000520">
    <property type="protein sequence ID" value="OAO12715.1"/>
    <property type="molecule type" value="Genomic_DNA"/>
</dbReference>
<sequence>MSCVATTVPTFNCSEWDTRIFIPIERLDHYKRVYLSLYRGHGTHIGDCRFNLANLLTLKPCDWVVPIEQCCKPRAKMVISSQAVFYASEIVLPTDVVVIKVMNGVLSYSNTVSTRAEGRVPHLPQIQADGGILQNGEVISSPLQTPNLPPDDLDDPDSYYSDYS</sequence>
<name>A0A196S6M8_BLAHN</name>
<proteinExistence type="predicted"/>
<evidence type="ECO:0000313" key="3">
    <source>
        <dbReference type="Proteomes" id="UP000078348"/>
    </source>
</evidence>
<comment type="caution">
    <text evidence="2">The sequence shown here is derived from an EMBL/GenBank/DDBJ whole genome shotgun (WGS) entry which is preliminary data.</text>
</comment>
<evidence type="ECO:0000313" key="2">
    <source>
        <dbReference type="EMBL" id="OAO12715.1"/>
    </source>
</evidence>
<accession>A0A196S6M8</accession>
<evidence type="ECO:0000256" key="1">
    <source>
        <dbReference type="SAM" id="MobiDB-lite"/>
    </source>
</evidence>
<gene>
    <name evidence="2" type="ORF">AV274_5585</name>
</gene>
<dbReference type="AlphaFoldDB" id="A0A196S6M8"/>
<organism evidence="2 3">
    <name type="scientific">Blastocystis sp. subtype 1 (strain ATCC 50177 / NandII)</name>
    <dbReference type="NCBI Taxonomy" id="478820"/>
    <lineage>
        <taxon>Eukaryota</taxon>
        <taxon>Sar</taxon>
        <taxon>Stramenopiles</taxon>
        <taxon>Bigyra</taxon>
        <taxon>Opalozoa</taxon>
        <taxon>Opalinata</taxon>
        <taxon>Blastocystidae</taxon>
        <taxon>Blastocystis</taxon>
    </lineage>
</organism>
<keyword evidence="3" id="KW-1185">Reference proteome</keyword>
<protein>
    <submittedName>
        <fullName evidence="2">Uncharacterized protein</fullName>
    </submittedName>
</protein>
<feature type="region of interest" description="Disordered" evidence="1">
    <location>
        <begin position="141"/>
        <end position="164"/>
    </location>
</feature>